<feature type="compositionally biased region" description="Low complexity" evidence="1">
    <location>
        <begin position="77"/>
        <end position="87"/>
    </location>
</feature>
<feature type="compositionally biased region" description="Polar residues" evidence="1">
    <location>
        <begin position="49"/>
        <end position="66"/>
    </location>
</feature>
<dbReference type="EMBL" id="HBIN01018700">
    <property type="protein sequence ID" value="CAE0444209.1"/>
    <property type="molecule type" value="Transcribed_RNA"/>
</dbReference>
<protein>
    <submittedName>
        <fullName evidence="2">Uncharacterized protein</fullName>
    </submittedName>
</protein>
<evidence type="ECO:0000256" key="1">
    <source>
        <dbReference type="SAM" id="MobiDB-lite"/>
    </source>
</evidence>
<accession>A0A7S3PME8</accession>
<dbReference type="AlphaFoldDB" id="A0A7S3PME8"/>
<feature type="compositionally biased region" description="Basic and acidic residues" evidence="1">
    <location>
        <begin position="34"/>
        <end position="48"/>
    </location>
</feature>
<gene>
    <name evidence="2" type="ORF">ASTO00021_LOCUS14260</name>
</gene>
<organism evidence="2">
    <name type="scientific">Aplanochytrium stocchinoi</name>
    <dbReference type="NCBI Taxonomy" id="215587"/>
    <lineage>
        <taxon>Eukaryota</taxon>
        <taxon>Sar</taxon>
        <taxon>Stramenopiles</taxon>
        <taxon>Bigyra</taxon>
        <taxon>Labyrinthulomycetes</taxon>
        <taxon>Thraustochytrida</taxon>
        <taxon>Thraustochytriidae</taxon>
        <taxon>Aplanochytrium</taxon>
    </lineage>
</organism>
<sequence>MEERKTEVNGTDSESSIPVAGNNPKPTSINNSASEKDVVLNPNKKDDSTPSSEQQCQSSRSHQEFSPSPIPSDLQLTNAATTATSASEQYAQKLQQKKPTFKPEDSRGIQFADENGGVLYETIYPTNLHYAKQREDESEIMNRQRGTNKLRCCIVS</sequence>
<reference evidence="2" key="1">
    <citation type="submission" date="2021-01" db="EMBL/GenBank/DDBJ databases">
        <authorList>
            <person name="Corre E."/>
            <person name="Pelletier E."/>
            <person name="Niang G."/>
            <person name="Scheremetjew M."/>
            <person name="Finn R."/>
            <person name="Kale V."/>
            <person name="Holt S."/>
            <person name="Cochrane G."/>
            <person name="Meng A."/>
            <person name="Brown T."/>
            <person name="Cohen L."/>
        </authorList>
    </citation>
    <scope>NUCLEOTIDE SEQUENCE</scope>
    <source>
        <strain evidence="2">GSBS06</strain>
    </source>
</reference>
<name>A0A7S3PME8_9STRA</name>
<evidence type="ECO:0000313" key="2">
    <source>
        <dbReference type="EMBL" id="CAE0444209.1"/>
    </source>
</evidence>
<proteinExistence type="predicted"/>
<feature type="region of interest" description="Disordered" evidence="1">
    <location>
        <begin position="1"/>
        <end position="109"/>
    </location>
</feature>
<feature type="compositionally biased region" description="Polar residues" evidence="1">
    <location>
        <begin position="24"/>
        <end position="33"/>
    </location>
</feature>